<reference evidence="1" key="2">
    <citation type="journal article" date="2015" name="Fish Shellfish Immunol.">
        <title>Early steps in the European eel (Anguilla anguilla)-Vibrio vulnificus interaction in the gills: Role of the RtxA13 toxin.</title>
        <authorList>
            <person name="Callol A."/>
            <person name="Pajuelo D."/>
            <person name="Ebbesson L."/>
            <person name="Teles M."/>
            <person name="MacKenzie S."/>
            <person name="Amaro C."/>
        </authorList>
    </citation>
    <scope>NUCLEOTIDE SEQUENCE</scope>
</reference>
<sequence>MILCMHVSALWPARPISLRIQTSYSKENK</sequence>
<proteinExistence type="predicted"/>
<accession>A0A0E9S4K0</accession>
<dbReference type="EMBL" id="GBXM01072987">
    <property type="protein sequence ID" value="JAH35590.1"/>
    <property type="molecule type" value="Transcribed_RNA"/>
</dbReference>
<reference evidence="1" key="1">
    <citation type="submission" date="2014-11" db="EMBL/GenBank/DDBJ databases">
        <authorList>
            <person name="Amaro Gonzalez C."/>
        </authorList>
    </citation>
    <scope>NUCLEOTIDE SEQUENCE</scope>
</reference>
<name>A0A0E9S4K0_ANGAN</name>
<protein>
    <submittedName>
        <fullName evidence="1">Uncharacterized protein</fullName>
    </submittedName>
</protein>
<dbReference type="AlphaFoldDB" id="A0A0E9S4K0"/>
<organism evidence="1">
    <name type="scientific">Anguilla anguilla</name>
    <name type="common">European freshwater eel</name>
    <name type="synonym">Muraena anguilla</name>
    <dbReference type="NCBI Taxonomy" id="7936"/>
    <lineage>
        <taxon>Eukaryota</taxon>
        <taxon>Metazoa</taxon>
        <taxon>Chordata</taxon>
        <taxon>Craniata</taxon>
        <taxon>Vertebrata</taxon>
        <taxon>Euteleostomi</taxon>
        <taxon>Actinopterygii</taxon>
        <taxon>Neopterygii</taxon>
        <taxon>Teleostei</taxon>
        <taxon>Anguilliformes</taxon>
        <taxon>Anguillidae</taxon>
        <taxon>Anguilla</taxon>
    </lineage>
</organism>
<evidence type="ECO:0000313" key="1">
    <source>
        <dbReference type="EMBL" id="JAH35590.1"/>
    </source>
</evidence>